<dbReference type="PRINTS" id="PR00469">
    <property type="entry name" value="PNDRDTASEII"/>
</dbReference>
<dbReference type="InterPro" id="IPR020946">
    <property type="entry name" value="Flavin_mOase-like"/>
</dbReference>
<evidence type="ECO:0000256" key="6">
    <source>
        <dbReference type="ARBA" id="ARBA00022857"/>
    </source>
</evidence>
<keyword evidence="7 10" id="KW-0560">Oxidoreductase</keyword>
<dbReference type="EMBL" id="JAKOGI010000220">
    <property type="protein sequence ID" value="KAJ8439409.1"/>
    <property type="molecule type" value="Genomic_DNA"/>
</dbReference>
<evidence type="ECO:0000256" key="7">
    <source>
        <dbReference type="ARBA" id="ARBA00023002"/>
    </source>
</evidence>
<keyword evidence="12" id="KW-1185">Reference proteome</keyword>
<dbReference type="InterPro" id="IPR036188">
    <property type="entry name" value="FAD/NAD-bd_sf"/>
</dbReference>
<reference evidence="11" key="1">
    <citation type="submission" date="2022-04" db="EMBL/GenBank/DDBJ databases">
        <title>Carnegiea gigantea Genome sequencing and assembly v2.</title>
        <authorList>
            <person name="Copetti D."/>
            <person name="Sanderson M.J."/>
            <person name="Burquez A."/>
            <person name="Wojciechowski M.F."/>
        </authorList>
    </citation>
    <scope>NUCLEOTIDE SEQUENCE</scope>
    <source>
        <strain evidence="11">SGP5-SGP5p</strain>
        <tissue evidence="11">Aerial part</tissue>
    </source>
</reference>
<comment type="pathway">
    <text evidence="2">Plant hormone metabolism; auxin biosynthesis.</text>
</comment>
<sequence>MSPGPKARKYMPKDDFVRYIDDYVEHFKIRPRYCHCVEFASFNEAKGKWQVEAKDTLSNAITIFISTFLVIATGENGKAVIPNIPGLEDFKGDVIHSSQYKCGSKYKDKKVLVVGCGNSGMEISYDLANYGANTSIVIRNPVLPGISRIFENSVLFEDQYEAHFDAIIFATGYKNTTCEWLKDYDYILNDNGYLKNRFPNHWKGKNRLYCAGLSRMGLLGVSNDAVAIVDDIQAILRDWAGRGMKF</sequence>
<evidence type="ECO:0000313" key="11">
    <source>
        <dbReference type="EMBL" id="KAJ8439409.1"/>
    </source>
</evidence>
<dbReference type="GO" id="GO:0004499">
    <property type="term" value="F:N,N-dimethylaniline monooxygenase activity"/>
    <property type="evidence" value="ECO:0007669"/>
    <property type="project" value="InterPro"/>
</dbReference>
<comment type="cofactor">
    <cofactor evidence="1 10">
        <name>FAD</name>
        <dbReference type="ChEBI" id="CHEBI:57692"/>
    </cofactor>
</comment>
<evidence type="ECO:0000256" key="5">
    <source>
        <dbReference type="ARBA" id="ARBA00022827"/>
    </source>
</evidence>
<protein>
    <recommendedName>
        <fullName evidence="10">Flavin-containing monooxygenase</fullName>
        <ecNumber evidence="10">1.-.-.-</ecNumber>
    </recommendedName>
</protein>
<name>A0A9Q1QF18_9CARY</name>
<evidence type="ECO:0000256" key="8">
    <source>
        <dbReference type="ARBA" id="ARBA00023070"/>
    </source>
</evidence>
<keyword evidence="4 10" id="KW-0285">Flavoprotein</keyword>
<dbReference type="Pfam" id="PF00743">
    <property type="entry name" value="FMO-like"/>
    <property type="match status" value="1"/>
</dbReference>
<dbReference type="Proteomes" id="UP001153076">
    <property type="component" value="Unassembled WGS sequence"/>
</dbReference>
<dbReference type="GO" id="GO:0009851">
    <property type="term" value="P:auxin biosynthetic process"/>
    <property type="evidence" value="ECO:0007669"/>
    <property type="project" value="UniProtKB-KW"/>
</dbReference>
<dbReference type="GO" id="GO:0050661">
    <property type="term" value="F:NADP binding"/>
    <property type="evidence" value="ECO:0007669"/>
    <property type="project" value="InterPro"/>
</dbReference>
<keyword evidence="6" id="KW-0521">NADP</keyword>
<dbReference type="PANTHER" id="PTHR43539:SF9">
    <property type="entry name" value="INDOLE-3-PYRUVATE MONOOXYGENASE YUCCA11-RELATED"/>
    <property type="match status" value="1"/>
</dbReference>
<dbReference type="SUPFAM" id="SSF51905">
    <property type="entry name" value="FAD/NAD(P)-binding domain"/>
    <property type="match status" value="2"/>
</dbReference>
<dbReference type="EC" id="1.-.-.-" evidence="10"/>
<accession>A0A9Q1QF18</accession>
<comment type="similarity">
    <text evidence="3 10">Belongs to the FMO family.</text>
</comment>
<evidence type="ECO:0000256" key="10">
    <source>
        <dbReference type="RuleBase" id="RU361177"/>
    </source>
</evidence>
<comment type="catalytic activity">
    <reaction evidence="9">
        <text>indole-3-pyruvate + NADPH + O2 + H(+) = (indol-3-yl)acetate + CO2 + NADP(+) + H2O</text>
        <dbReference type="Rhea" id="RHEA:34331"/>
        <dbReference type="ChEBI" id="CHEBI:15377"/>
        <dbReference type="ChEBI" id="CHEBI:15378"/>
        <dbReference type="ChEBI" id="CHEBI:15379"/>
        <dbReference type="ChEBI" id="CHEBI:16526"/>
        <dbReference type="ChEBI" id="CHEBI:17640"/>
        <dbReference type="ChEBI" id="CHEBI:30854"/>
        <dbReference type="ChEBI" id="CHEBI:57783"/>
        <dbReference type="ChEBI" id="CHEBI:58349"/>
        <dbReference type="EC" id="1.14.13.168"/>
    </reaction>
</comment>
<dbReference type="PANTHER" id="PTHR43539">
    <property type="entry name" value="FLAVIN-BINDING MONOOXYGENASE-LIKE PROTEIN (AFU_ORTHOLOGUE AFUA_4G09220)"/>
    <property type="match status" value="1"/>
</dbReference>
<evidence type="ECO:0000256" key="4">
    <source>
        <dbReference type="ARBA" id="ARBA00022630"/>
    </source>
</evidence>
<dbReference type="Gene3D" id="3.50.50.60">
    <property type="entry name" value="FAD/NAD(P)-binding domain"/>
    <property type="match status" value="1"/>
</dbReference>
<keyword evidence="5 10" id="KW-0274">FAD</keyword>
<proteinExistence type="inferred from homology"/>
<dbReference type="GO" id="GO:0103075">
    <property type="term" value="F:indole-3-pyruvate monooxygenase activity"/>
    <property type="evidence" value="ECO:0007669"/>
    <property type="project" value="UniProtKB-EC"/>
</dbReference>
<evidence type="ECO:0000256" key="9">
    <source>
        <dbReference type="ARBA" id="ARBA00047707"/>
    </source>
</evidence>
<keyword evidence="10" id="KW-0503">Monooxygenase</keyword>
<evidence type="ECO:0000313" key="12">
    <source>
        <dbReference type="Proteomes" id="UP001153076"/>
    </source>
</evidence>
<evidence type="ECO:0000256" key="2">
    <source>
        <dbReference type="ARBA" id="ARBA00004814"/>
    </source>
</evidence>
<evidence type="ECO:0000256" key="1">
    <source>
        <dbReference type="ARBA" id="ARBA00001974"/>
    </source>
</evidence>
<keyword evidence="8" id="KW-0073">Auxin biosynthesis</keyword>
<evidence type="ECO:0000256" key="3">
    <source>
        <dbReference type="ARBA" id="ARBA00009183"/>
    </source>
</evidence>
<gene>
    <name evidence="11" type="ORF">Cgig2_001749</name>
</gene>
<dbReference type="OrthoDB" id="66881at2759"/>
<dbReference type="InterPro" id="IPR050982">
    <property type="entry name" value="Auxin_biosynth/cation_transpt"/>
</dbReference>
<organism evidence="11 12">
    <name type="scientific">Carnegiea gigantea</name>
    <dbReference type="NCBI Taxonomy" id="171969"/>
    <lineage>
        <taxon>Eukaryota</taxon>
        <taxon>Viridiplantae</taxon>
        <taxon>Streptophyta</taxon>
        <taxon>Embryophyta</taxon>
        <taxon>Tracheophyta</taxon>
        <taxon>Spermatophyta</taxon>
        <taxon>Magnoliopsida</taxon>
        <taxon>eudicotyledons</taxon>
        <taxon>Gunneridae</taxon>
        <taxon>Pentapetalae</taxon>
        <taxon>Caryophyllales</taxon>
        <taxon>Cactineae</taxon>
        <taxon>Cactaceae</taxon>
        <taxon>Cactoideae</taxon>
        <taxon>Echinocereeae</taxon>
        <taxon>Carnegiea</taxon>
    </lineage>
</organism>
<dbReference type="GO" id="GO:0050660">
    <property type="term" value="F:flavin adenine dinucleotide binding"/>
    <property type="evidence" value="ECO:0007669"/>
    <property type="project" value="InterPro"/>
</dbReference>
<comment type="caution">
    <text evidence="11">The sequence shown here is derived from an EMBL/GenBank/DDBJ whole genome shotgun (WGS) entry which is preliminary data.</text>
</comment>
<dbReference type="AlphaFoldDB" id="A0A9Q1QF18"/>